<dbReference type="InterPro" id="IPR053154">
    <property type="entry name" value="c-di-AMP_regulator"/>
</dbReference>
<dbReference type="PANTHER" id="PTHR37804">
    <property type="entry name" value="CDAA REGULATORY PROTEIN CDAR"/>
    <property type="match status" value="1"/>
</dbReference>
<dbReference type="STRING" id="1246626.BleG1_0147"/>
<dbReference type="PATRIC" id="fig|1246626.3.peg.130"/>
<dbReference type="Gene3D" id="2.170.120.40">
    <property type="entry name" value="YbbR-like domain"/>
    <property type="match status" value="2"/>
</dbReference>
<evidence type="ECO:0000313" key="2">
    <source>
        <dbReference type="EMBL" id="AIC92755.1"/>
    </source>
</evidence>
<gene>
    <name evidence="2" type="ORF">BleG1_0147</name>
</gene>
<keyword evidence="1" id="KW-0472">Membrane</keyword>
<feature type="transmembrane region" description="Helical" evidence="1">
    <location>
        <begin position="7"/>
        <end position="26"/>
    </location>
</feature>
<dbReference type="HOGENOM" id="CLU_039811_3_2_9"/>
<organism evidence="2 3">
    <name type="scientific">Shouchella lehensis G1</name>
    <dbReference type="NCBI Taxonomy" id="1246626"/>
    <lineage>
        <taxon>Bacteria</taxon>
        <taxon>Bacillati</taxon>
        <taxon>Bacillota</taxon>
        <taxon>Bacilli</taxon>
        <taxon>Bacillales</taxon>
        <taxon>Bacillaceae</taxon>
        <taxon>Shouchella</taxon>
    </lineage>
</organism>
<keyword evidence="3" id="KW-1185">Reference proteome</keyword>
<keyword evidence="1" id="KW-0812">Transmembrane</keyword>
<dbReference type="Pfam" id="PF07949">
    <property type="entry name" value="YbbR"/>
    <property type="match status" value="2"/>
</dbReference>
<dbReference type="Proteomes" id="UP000027142">
    <property type="component" value="Chromosome"/>
</dbReference>
<keyword evidence="1" id="KW-1133">Transmembrane helix</keyword>
<dbReference type="eggNOG" id="COG4856">
    <property type="taxonomic scope" value="Bacteria"/>
</dbReference>
<accession>A0A060LRV9</accession>
<protein>
    <recommendedName>
        <fullName evidence="4">YbbR domain-containing protein</fullName>
    </recommendedName>
</protein>
<evidence type="ECO:0008006" key="4">
    <source>
        <dbReference type="Google" id="ProtNLM"/>
    </source>
</evidence>
<dbReference type="RefSeq" id="WP_038475975.1">
    <property type="nucleotide sequence ID" value="NZ_CP003923.1"/>
</dbReference>
<dbReference type="AlphaFoldDB" id="A0A060LRV9"/>
<dbReference type="OrthoDB" id="2960905at2"/>
<name>A0A060LRV9_9BACI</name>
<dbReference type="EMBL" id="CP003923">
    <property type="protein sequence ID" value="AIC92755.1"/>
    <property type="molecule type" value="Genomic_DNA"/>
</dbReference>
<reference evidence="2 3" key="1">
    <citation type="journal article" date="2014" name="Gene">
        <title>A comparative genomic analysis of the alkalitolerant soil bacterium Bacillus lehensis G1.</title>
        <authorList>
            <person name="Noor Y.M."/>
            <person name="Samsulrizal N.H."/>
            <person name="Jema'on N.A."/>
            <person name="Low K.O."/>
            <person name="Ramli A.N."/>
            <person name="Alias N.I."/>
            <person name="Damis S.I."/>
            <person name="Fuzi S.F."/>
            <person name="Isa M.N."/>
            <person name="Murad A.M."/>
            <person name="Raih M.F."/>
            <person name="Bakar F.D."/>
            <person name="Najimudin N."/>
            <person name="Mahadi N.M."/>
            <person name="Illias R.M."/>
        </authorList>
    </citation>
    <scope>NUCLEOTIDE SEQUENCE [LARGE SCALE GENOMIC DNA]</scope>
    <source>
        <strain evidence="2 3">G1</strain>
    </source>
</reference>
<proteinExistence type="predicted"/>
<dbReference type="InterPro" id="IPR012505">
    <property type="entry name" value="YbbR"/>
</dbReference>
<evidence type="ECO:0000313" key="3">
    <source>
        <dbReference type="Proteomes" id="UP000027142"/>
    </source>
</evidence>
<sequence length="408" mass="45555">MDKMLNSIWFVRILAFFIALMLFFMVNQNTIGSPSLLPDAPNAPYVLEDEPLVVIYDEERFELVEEPGTVDVELRGSQVSLSLFQITSNRSTEVFVDASEIEEEGRHQLAVSHRNFPSDLSVTVEPQVVSITLRERQTASFPVEVQLENEDDIGEDRSLGTPIVSPLNVNVTANRETIQAIEDVLVYVDLTDATESIEDEYPVHFYNENGHQLDVQSEPQFVTVTVPLTSPNKLVPIKIIREGELPDGLSFEDVTVYPNEVTVYGSSDDIEAVDFVESEPIDLNELNESGELTIGLEVPDDVERIDPEEVTVAFTLAEEEEMAFESLPIVITGNDSNVTFDTEAETTVNVTAFGSQSRLEELMENEIRVSVDASGSYEGEQTLPLSVTGPSYIRFELDNDETVLRFNE</sequence>
<dbReference type="Gene3D" id="2.170.120.30">
    <property type="match status" value="2"/>
</dbReference>
<evidence type="ECO:0000256" key="1">
    <source>
        <dbReference type="SAM" id="Phobius"/>
    </source>
</evidence>
<dbReference type="PANTHER" id="PTHR37804:SF1">
    <property type="entry name" value="CDAA REGULATORY PROTEIN CDAR"/>
    <property type="match status" value="1"/>
</dbReference>
<dbReference type="KEGG" id="ble:BleG1_0147"/>